<protein>
    <recommendedName>
        <fullName evidence="8">Glycogen synthase</fullName>
        <ecNumber evidence="8">2.4.1.21</ecNumber>
    </recommendedName>
    <alternativeName>
        <fullName evidence="8">Starch [bacterial glycogen] synthase</fullName>
    </alternativeName>
</protein>
<evidence type="ECO:0000256" key="6">
    <source>
        <dbReference type="ARBA" id="ARBA00022679"/>
    </source>
</evidence>
<keyword evidence="7 8" id="KW-0320">Glycogen biosynthesis</keyword>
<dbReference type="EC" id="2.4.1.21" evidence="8"/>
<keyword evidence="12" id="KW-1185">Reference proteome</keyword>
<dbReference type="RefSeq" id="WP_304384722.1">
    <property type="nucleotide sequence ID" value="NZ_JAUPBL010000017.1"/>
</dbReference>
<dbReference type="SUPFAM" id="SSF53756">
    <property type="entry name" value="UDP-Glycosyltransferase/glycogen phosphorylase"/>
    <property type="match status" value="1"/>
</dbReference>
<evidence type="ECO:0000256" key="1">
    <source>
        <dbReference type="ARBA" id="ARBA00001478"/>
    </source>
</evidence>
<dbReference type="Pfam" id="PF00534">
    <property type="entry name" value="Glycos_transf_1"/>
    <property type="match status" value="1"/>
</dbReference>
<dbReference type="InterPro" id="IPR011835">
    <property type="entry name" value="GS/SS"/>
</dbReference>
<accession>A0ABT8YXL2</accession>
<dbReference type="NCBIfam" id="TIGR02095">
    <property type="entry name" value="glgA"/>
    <property type="match status" value="1"/>
</dbReference>
<dbReference type="HAMAP" id="MF_00484">
    <property type="entry name" value="Glycogen_synth"/>
    <property type="match status" value="1"/>
</dbReference>
<dbReference type="Proteomes" id="UP001175147">
    <property type="component" value="Unassembled WGS sequence"/>
</dbReference>
<evidence type="ECO:0000259" key="9">
    <source>
        <dbReference type="Pfam" id="PF00534"/>
    </source>
</evidence>
<dbReference type="InterPro" id="IPR013534">
    <property type="entry name" value="Starch_synth_cat_dom"/>
</dbReference>
<comment type="caution">
    <text evidence="11">The sequence shown here is derived from an EMBL/GenBank/DDBJ whole genome shotgun (WGS) entry which is preliminary data.</text>
</comment>
<evidence type="ECO:0000256" key="5">
    <source>
        <dbReference type="ARBA" id="ARBA00022676"/>
    </source>
</evidence>
<dbReference type="CDD" id="cd03791">
    <property type="entry name" value="GT5_Glycogen_synthase_DULL1-like"/>
    <property type="match status" value="1"/>
</dbReference>
<dbReference type="PANTHER" id="PTHR45825">
    <property type="entry name" value="GRANULE-BOUND STARCH SYNTHASE 1, CHLOROPLASTIC/AMYLOPLASTIC"/>
    <property type="match status" value="1"/>
</dbReference>
<organism evidence="11 12">
    <name type="scientific">Brachyspira innocens</name>
    <dbReference type="NCBI Taxonomy" id="13264"/>
    <lineage>
        <taxon>Bacteria</taxon>
        <taxon>Pseudomonadati</taxon>
        <taxon>Spirochaetota</taxon>
        <taxon>Spirochaetia</taxon>
        <taxon>Brachyspirales</taxon>
        <taxon>Brachyspiraceae</taxon>
        <taxon>Brachyspira</taxon>
    </lineage>
</organism>
<dbReference type="Pfam" id="PF08323">
    <property type="entry name" value="Glyco_transf_5"/>
    <property type="match status" value="1"/>
</dbReference>
<evidence type="ECO:0000313" key="11">
    <source>
        <dbReference type="EMBL" id="MDO7019655.1"/>
    </source>
</evidence>
<evidence type="ECO:0000256" key="4">
    <source>
        <dbReference type="ARBA" id="ARBA00010281"/>
    </source>
</evidence>
<comment type="similarity">
    <text evidence="4 8">Belongs to the glycosyltransferase 1 family. Bacterial/plant glycogen synthase subfamily.</text>
</comment>
<evidence type="ECO:0000256" key="3">
    <source>
        <dbReference type="ARBA" id="ARBA00004964"/>
    </source>
</evidence>
<dbReference type="GO" id="GO:0016757">
    <property type="term" value="F:glycosyltransferase activity"/>
    <property type="evidence" value="ECO:0007669"/>
    <property type="project" value="UniProtKB-KW"/>
</dbReference>
<evidence type="ECO:0000256" key="2">
    <source>
        <dbReference type="ARBA" id="ARBA00002764"/>
    </source>
</evidence>
<proteinExistence type="inferred from homology"/>
<feature type="binding site" evidence="8">
    <location>
        <position position="15"/>
    </location>
    <ligand>
        <name>ADP-alpha-D-glucose</name>
        <dbReference type="ChEBI" id="CHEBI:57498"/>
    </ligand>
</feature>
<gene>
    <name evidence="8" type="primary">glgA</name>
    <name evidence="11" type="ORF">Q5M86_02585</name>
</gene>
<dbReference type="PANTHER" id="PTHR45825:SF11">
    <property type="entry name" value="ALPHA AMYLASE DOMAIN-CONTAINING PROTEIN"/>
    <property type="match status" value="1"/>
</dbReference>
<dbReference type="InterPro" id="IPR001296">
    <property type="entry name" value="Glyco_trans_1"/>
</dbReference>
<name>A0ABT8YXL2_9SPIR</name>
<sequence length="504" mass="57896">MNIFMVSSEAYPFSKTGGLGDIAGSLPLEISSINTTNTMNTRKASNINASLIIPLYKQNYKLINKKDILTTLEIEHGKNIVKVDIARIKHPNNDNINVYFIKEDNLFKRNGIYSENGIDYNDNASRFILFSKAAVKLIIYLYEKENLEVDIVHIHDWQTALIALYIKEVFNEEEALRKLKVIFTIHNLAYQGNFPVDIYGLLNISWKFFVHSRLEFYGNVSFIKAGIILSDIVTTVSPSYAKEIQGEEFGCGLNNLLSDVSSKLYGILNGGHDEEWDPKTDKYIKNNYDINTVSKKKIIRNSLYKEFGFINKSCPLVTMISRFDPQKGLDLIYQSFFEIATYNANFIFLFSKNNYFKDFEEDFIDRANRAKNIKVLFTFDESLAHRLTAGSDMYLMPSRFEPCGLNQIYSMKYGSIPIVHAVGGLKDTVINYNGAKTINKATGFVFNEYCIKSFVQTMDLAFDLYYNKKDIWNKLVANAMSKDYSLHRCALEYTKLYKKLLSDK</sequence>
<dbReference type="Gene3D" id="3.40.50.2000">
    <property type="entry name" value="Glycogen Phosphorylase B"/>
    <property type="match status" value="2"/>
</dbReference>
<comment type="catalytic activity">
    <reaction evidence="1 8">
        <text>[(1-&gt;4)-alpha-D-glucosyl](n) + ADP-alpha-D-glucose = [(1-&gt;4)-alpha-D-glucosyl](n+1) + ADP + H(+)</text>
        <dbReference type="Rhea" id="RHEA:18189"/>
        <dbReference type="Rhea" id="RHEA-COMP:9584"/>
        <dbReference type="Rhea" id="RHEA-COMP:9587"/>
        <dbReference type="ChEBI" id="CHEBI:15378"/>
        <dbReference type="ChEBI" id="CHEBI:15444"/>
        <dbReference type="ChEBI" id="CHEBI:57498"/>
        <dbReference type="ChEBI" id="CHEBI:456216"/>
        <dbReference type="EC" id="2.4.1.21"/>
    </reaction>
</comment>
<evidence type="ECO:0000256" key="7">
    <source>
        <dbReference type="ARBA" id="ARBA00023056"/>
    </source>
</evidence>
<dbReference type="EMBL" id="JAUPBM010000017">
    <property type="protein sequence ID" value="MDO7019655.1"/>
    <property type="molecule type" value="Genomic_DNA"/>
</dbReference>
<keyword evidence="6 8" id="KW-0808">Transferase</keyword>
<evidence type="ECO:0000256" key="8">
    <source>
        <dbReference type="HAMAP-Rule" id="MF_00484"/>
    </source>
</evidence>
<comment type="pathway">
    <text evidence="3 8">Glycan biosynthesis; glycogen biosynthesis.</text>
</comment>
<evidence type="ECO:0000313" key="12">
    <source>
        <dbReference type="Proteomes" id="UP001175147"/>
    </source>
</evidence>
<evidence type="ECO:0000259" key="10">
    <source>
        <dbReference type="Pfam" id="PF08323"/>
    </source>
</evidence>
<keyword evidence="5 8" id="KW-0328">Glycosyltransferase</keyword>
<reference evidence="11" key="1">
    <citation type="submission" date="2023-07" db="EMBL/GenBank/DDBJ databases">
        <title>Mucosal microbiota of week-old chicken and adult hens.</title>
        <authorList>
            <person name="Volf J."/>
            <person name="Karasova D."/>
            <person name="Crhanova M."/>
            <person name="Faldynova M."/>
            <person name="Prikrylova H."/>
            <person name="Zeman M."/>
            <person name="Babak V."/>
            <person name="Rajova J."/>
            <person name="Rychlik I."/>
        </authorList>
    </citation>
    <scope>NUCLEOTIDE SEQUENCE</scope>
    <source>
        <strain evidence="11">ET902</strain>
    </source>
</reference>
<feature type="domain" description="Starch synthase catalytic" evidence="10">
    <location>
        <begin position="2"/>
        <end position="258"/>
    </location>
</feature>
<feature type="domain" description="Glycosyl transferase family 1" evidence="9">
    <location>
        <begin position="309"/>
        <end position="463"/>
    </location>
</feature>
<comment type="function">
    <text evidence="2 8">Synthesizes alpha-1,4-glucan chains using ADP-glucose.</text>
</comment>